<comment type="caution">
    <text evidence="3">The sequence shown here is derived from an EMBL/GenBank/DDBJ whole genome shotgun (WGS) entry which is preliminary data.</text>
</comment>
<accession>A0ABS3CJ60</accession>
<keyword evidence="1" id="KW-0732">Signal</keyword>
<feature type="chain" id="PRO_5045127395" evidence="1">
    <location>
        <begin position="20"/>
        <end position="204"/>
    </location>
</feature>
<protein>
    <submittedName>
        <fullName evidence="3">Outer membrane beta-barrel protein</fullName>
    </submittedName>
</protein>
<keyword evidence="4" id="KW-1185">Reference proteome</keyword>
<dbReference type="EMBL" id="JAFKCU010000004">
    <property type="protein sequence ID" value="MBN7817133.1"/>
    <property type="molecule type" value="Genomic_DNA"/>
</dbReference>
<dbReference type="Proteomes" id="UP000664480">
    <property type="component" value="Unassembled WGS sequence"/>
</dbReference>
<dbReference type="RefSeq" id="WP_206587807.1">
    <property type="nucleotide sequence ID" value="NZ_JAFKCU010000004.1"/>
</dbReference>
<feature type="domain" description="Outer membrane protein beta-barrel" evidence="2">
    <location>
        <begin position="18"/>
        <end position="201"/>
    </location>
</feature>
<evidence type="ECO:0000256" key="1">
    <source>
        <dbReference type="SAM" id="SignalP"/>
    </source>
</evidence>
<evidence type="ECO:0000259" key="2">
    <source>
        <dbReference type="Pfam" id="PF13568"/>
    </source>
</evidence>
<dbReference type="InterPro" id="IPR025665">
    <property type="entry name" value="Beta-barrel_OMP_2"/>
</dbReference>
<reference evidence="3 4" key="1">
    <citation type="submission" date="2021-03" db="EMBL/GenBank/DDBJ databases">
        <title>novel species isolated from a fishpond in China.</title>
        <authorList>
            <person name="Lu H."/>
            <person name="Cai Z."/>
        </authorList>
    </citation>
    <scope>NUCLEOTIDE SEQUENCE [LARGE SCALE GENOMIC DNA]</scope>
    <source>
        <strain evidence="3 4">YJ13C</strain>
    </source>
</reference>
<evidence type="ECO:0000313" key="3">
    <source>
        <dbReference type="EMBL" id="MBN7817133.1"/>
    </source>
</evidence>
<evidence type="ECO:0000313" key="4">
    <source>
        <dbReference type="Proteomes" id="UP000664480"/>
    </source>
</evidence>
<name>A0ABS3CJ60_9BACT</name>
<proteinExistence type="predicted"/>
<dbReference type="Pfam" id="PF13568">
    <property type="entry name" value="OMP_b-brl_2"/>
    <property type="match status" value="1"/>
</dbReference>
<organism evidence="3 4">
    <name type="scientific">Algoriphagus pacificus</name>
    <dbReference type="NCBI Taxonomy" id="2811234"/>
    <lineage>
        <taxon>Bacteria</taxon>
        <taxon>Pseudomonadati</taxon>
        <taxon>Bacteroidota</taxon>
        <taxon>Cytophagia</taxon>
        <taxon>Cytophagales</taxon>
        <taxon>Cyclobacteriaceae</taxon>
        <taxon>Algoriphagus</taxon>
    </lineage>
</organism>
<gene>
    <name evidence="3" type="ORF">J0A69_16950</name>
</gene>
<sequence>MKNALLLSIILLISFSVFAQSGFEVKGYFGASWARANRKVDLIGSSSVQMENFKEVGVLLSKGIGEKFKLSAGLNYLLGEVKFFPAPNPCINCMTGYLHNPDFQMLSIPIYAEYSLSRLFYVAAGPLVDFQLSEGNNFSDQNGIGYLIGFGSRVSKEKFTFSVFPNYKRHGVIERYPVNPFDNSDKYKHILEELGIQFGLAYRF</sequence>
<feature type="signal peptide" evidence="1">
    <location>
        <begin position="1"/>
        <end position="19"/>
    </location>
</feature>